<dbReference type="NCBIfam" id="TIGR00657">
    <property type="entry name" value="asp_kinases"/>
    <property type="match status" value="1"/>
</dbReference>
<dbReference type="Gene3D" id="3.40.1160.10">
    <property type="entry name" value="Acetylglutamate kinase-like"/>
    <property type="match status" value="1"/>
</dbReference>
<evidence type="ECO:0000256" key="6">
    <source>
        <dbReference type="ARBA" id="ARBA00047872"/>
    </source>
</evidence>
<evidence type="ECO:0000256" key="5">
    <source>
        <dbReference type="ARBA" id="ARBA00022840"/>
    </source>
</evidence>
<dbReference type="Pfam" id="PF00696">
    <property type="entry name" value="AA_kinase"/>
    <property type="match status" value="1"/>
</dbReference>
<dbReference type="Gene3D" id="3.30.70.260">
    <property type="match status" value="2"/>
</dbReference>
<dbReference type="InterPro" id="IPR001341">
    <property type="entry name" value="Asp_kinase"/>
</dbReference>
<dbReference type="PROSITE" id="PS00324">
    <property type="entry name" value="ASPARTOKINASE"/>
    <property type="match status" value="1"/>
</dbReference>
<keyword evidence="5" id="KW-0067">ATP-binding</keyword>
<comment type="caution">
    <text evidence="10">The sequence shown here is derived from an EMBL/GenBank/DDBJ whole genome shotgun (WGS) entry which is preliminary data.</text>
</comment>
<dbReference type="EC" id="2.7.2.4" evidence="7"/>
<evidence type="ECO:0000259" key="9">
    <source>
        <dbReference type="Pfam" id="PF22468"/>
    </source>
</evidence>
<dbReference type="InterPro" id="IPR045865">
    <property type="entry name" value="ACT-like_dom_sf"/>
</dbReference>
<name>A0AAD9HFG5_9PEZI</name>
<evidence type="ECO:0000256" key="3">
    <source>
        <dbReference type="ARBA" id="ARBA00022741"/>
    </source>
</evidence>
<dbReference type="PANTHER" id="PTHR21499:SF59">
    <property type="entry name" value="ASPARTOKINASE"/>
    <property type="match status" value="1"/>
</dbReference>
<dbReference type="InterPro" id="IPR036393">
    <property type="entry name" value="AceGlu_kinase-like_sf"/>
</dbReference>
<dbReference type="GO" id="GO:0009089">
    <property type="term" value="P:lysine biosynthetic process via diaminopimelate"/>
    <property type="evidence" value="ECO:0007669"/>
    <property type="project" value="TreeGrafter"/>
</dbReference>
<keyword evidence="3" id="KW-0547">Nucleotide-binding</keyword>
<accession>A0AAD9HFG5</accession>
<dbReference type="CDD" id="cd04892">
    <property type="entry name" value="ACT_AK-like_2"/>
    <property type="match status" value="1"/>
</dbReference>
<protein>
    <recommendedName>
        <fullName evidence="7">Aspartokinase</fullName>
        <ecNumber evidence="7">2.7.2.4</ecNumber>
    </recommendedName>
</protein>
<keyword evidence="11" id="KW-1185">Reference proteome</keyword>
<reference evidence="10" key="1">
    <citation type="submission" date="2021-06" db="EMBL/GenBank/DDBJ databases">
        <title>Comparative genomics, transcriptomics and evolutionary studies reveal genomic signatures of adaptation to plant cell wall in hemibiotrophic fungi.</title>
        <authorList>
            <consortium name="DOE Joint Genome Institute"/>
            <person name="Baroncelli R."/>
            <person name="Diaz J.F."/>
            <person name="Benocci T."/>
            <person name="Peng M."/>
            <person name="Battaglia E."/>
            <person name="Haridas S."/>
            <person name="Andreopoulos W."/>
            <person name="Labutti K."/>
            <person name="Pangilinan J."/>
            <person name="Floch G.L."/>
            <person name="Makela M.R."/>
            <person name="Henrissat B."/>
            <person name="Grigoriev I.V."/>
            <person name="Crouch J.A."/>
            <person name="De Vries R.P."/>
            <person name="Sukno S.A."/>
            <person name="Thon M.R."/>
        </authorList>
    </citation>
    <scope>NUCLEOTIDE SEQUENCE</scope>
    <source>
        <strain evidence="10">MAFF235873</strain>
    </source>
</reference>
<proteinExistence type="inferred from homology"/>
<dbReference type="AlphaFoldDB" id="A0AAD9HFG5"/>
<gene>
    <name evidence="10" type="ORF">LX32DRAFT_640265</name>
</gene>
<organism evidence="10 11">
    <name type="scientific">Colletotrichum zoysiae</name>
    <dbReference type="NCBI Taxonomy" id="1216348"/>
    <lineage>
        <taxon>Eukaryota</taxon>
        <taxon>Fungi</taxon>
        <taxon>Dikarya</taxon>
        <taxon>Ascomycota</taxon>
        <taxon>Pezizomycotina</taxon>
        <taxon>Sordariomycetes</taxon>
        <taxon>Hypocreomycetidae</taxon>
        <taxon>Glomerellales</taxon>
        <taxon>Glomerellaceae</taxon>
        <taxon>Colletotrichum</taxon>
        <taxon>Colletotrichum graminicola species complex</taxon>
    </lineage>
</organism>
<evidence type="ECO:0000313" key="11">
    <source>
        <dbReference type="Proteomes" id="UP001232148"/>
    </source>
</evidence>
<keyword evidence="4 7" id="KW-0418">Kinase</keyword>
<evidence type="ECO:0000256" key="1">
    <source>
        <dbReference type="ARBA" id="ARBA00010122"/>
    </source>
</evidence>
<dbReference type="InterPro" id="IPR018042">
    <property type="entry name" value="Aspartate_kinase_CS"/>
</dbReference>
<evidence type="ECO:0000259" key="8">
    <source>
        <dbReference type="Pfam" id="PF00696"/>
    </source>
</evidence>
<dbReference type="SUPFAM" id="SSF55021">
    <property type="entry name" value="ACT-like"/>
    <property type="match status" value="2"/>
</dbReference>
<dbReference type="GO" id="GO:0005829">
    <property type="term" value="C:cytosol"/>
    <property type="evidence" value="ECO:0007669"/>
    <property type="project" value="TreeGrafter"/>
</dbReference>
<dbReference type="GO" id="GO:0005524">
    <property type="term" value="F:ATP binding"/>
    <property type="evidence" value="ECO:0007669"/>
    <property type="project" value="UniProtKB-KW"/>
</dbReference>
<feature type="domain" description="Aspartate/glutamate/uridylate kinase" evidence="8">
    <location>
        <begin position="18"/>
        <end position="307"/>
    </location>
</feature>
<dbReference type="InterPro" id="IPR001048">
    <property type="entry name" value="Asp/Glu/Uridylate_kinase"/>
</dbReference>
<dbReference type="Proteomes" id="UP001232148">
    <property type="component" value="Unassembled WGS sequence"/>
</dbReference>
<evidence type="ECO:0000313" key="10">
    <source>
        <dbReference type="EMBL" id="KAK2028130.1"/>
    </source>
</evidence>
<evidence type="ECO:0000256" key="7">
    <source>
        <dbReference type="RuleBase" id="RU003448"/>
    </source>
</evidence>
<dbReference type="GO" id="GO:0009090">
    <property type="term" value="P:homoserine biosynthetic process"/>
    <property type="evidence" value="ECO:0007669"/>
    <property type="project" value="TreeGrafter"/>
</dbReference>
<dbReference type="InterPro" id="IPR054352">
    <property type="entry name" value="ACT_Aspartokinase"/>
</dbReference>
<comment type="similarity">
    <text evidence="1 7">Belongs to the aspartokinase family.</text>
</comment>
<sequence length="544" mass="58008">MPSLHIATDTSLEKKLPWVVQKFGGTSLGKFSLNIVDNVIVPYSQSHKVVAVCSARSLDTKEGGTTNRLLRAAQEALDKGSSESLDSLIMAIESDHIGAMRGCVKSPQIARSLTKDIQDECRRVATLLTAAATMGEVTERCLDRVVSTGERLSAKVLCAMLQDRGISAEFVDLSDAISCADKHQALDQEFYGGLAQHLGGVVKHCPARVAVVTGYFGTVPGGLLHSIGRGYTDLCSVLLAAGIPGAQLQVWKELDGIFTADPRCVTTARLVETLSPAEAAELTFYGAEVIHPLAMKQAVYQKLPIAVKGVMNPHGLGTLVVPHQDLIFGDDALAIDTSRPGFGSAGTEATVMTVSHGPATRPIALTSKRGIIVIRVHSTERCSSHSFFLGVFRTLEKWRLSADLMSTSSAQISMALEPKMSHSHVMGGADGAGHDVFGHDLSHAIRELHLYGRVEVLHDMAIVCVVGRQEQQASSGLTGNISGLASTVFAMLGRNNIPTAMMLQGASKLSVTCVMADQQVQRASCILHDCLCSPNALMGCQEWN</sequence>
<dbReference type="EMBL" id="MU842883">
    <property type="protein sequence ID" value="KAK2028130.1"/>
    <property type="molecule type" value="Genomic_DNA"/>
</dbReference>
<dbReference type="GO" id="GO:0004072">
    <property type="term" value="F:aspartate kinase activity"/>
    <property type="evidence" value="ECO:0007669"/>
    <property type="project" value="UniProtKB-EC"/>
</dbReference>
<dbReference type="PANTHER" id="PTHR21499">
    <property type="entry name" value="ASPARTATE KINASE"/>
    <property type="match status" value="1"/>
</dbReference>
<dbReference type="Pfam" id="PF22468">
    <property type="entry name" value="ACT_9"/>
    <property type="match status" value="1"/>
</dbReference>
<evidence type="ECO:0000256" key="2">
    <source>
        <dbReference type="ARBA" id="ARBA00022679"/>
    </source>
</evidence>
<evidence type="ECO:0000256" key="4">
    <source>
        <dbReference type="ARBA" id="ARBA00022777"/>
    </source>
</evidence>
<keyword evidence="2 7" id="KW-0808">Transferase</keyword>
<feature type="domain" description="Aspartokinase ACT" evidence="9">
    <location>
        <begin position="481"/>
        <end position="529"/>
    </location>
</feature>
<dbReference type="SUPFAM" id="SSF53633">
    <property type="entry name" value="Carbamate kinase-like"/>
    <property type="match status" value="1"/>
</dbReference>
<comment type="catalytic activity">
    <reaction evidence="6 7">
        <text>L-aspartate + ATP = 4-phospho-L-aspartate + ADP</text>
        <dbReference type="Rhea" id="RHEA:23776"/>
        <dbReference type="ChEBI" id="CHEBI:29991"/>
        <dbReference type="ChEBI" id="CHEBI:30616"/>
        <dbReference type="ChEBI" id="CHEBI:57535"/>
        <dbReference type="ChEBI" id="CHEBI:456216"/>
        <dbReference type="EC" id="2.7.2.4"/>
    </reaction>
</comment>
<dbReference type="FunFam" id="3.40.1160.10:FF:000023">
    <property type="entry name" value="Probable aspartokinase"/>
    <property type="match status" value="1"/>
</dbReference>